<dbReference type="PANTHER" id="PTHR21443">
    <property type="entry name" value="CONSERVED OLIGOMERIC GOLGI COMPLEX COMPONENT 7"/>
    <property type="match status" value="1"/>
</dbReference>
<evidence type="ECO:0000256" key="3">
    <source>
        <dbReference type="ARBA" id="ARBA00020984"/>
    </source>
</evidence>
<dbReference type="GO" id="GO:0000139">
    <property type="term" value="C:Golgi membrane"/>
    <property type="evidence" value="ECO:0007669"/>
    <property type="project" value="UniProtKB-SubCell"/>
</dbReference>
<dbReference type="Pfam" id="PF10191">
    <property type="entry name" value="COG7"/>
    <property type="match status" value="4"/>
</dbReference>
<feature type="compositionally biased region" description="Basic and acidic residues" evidence="9">
    <location>
        <begin position="424"/>
        <end position="453"/>
    </location>
</feature>
<comment type="subcellular location">
    <subcellularLocation>
        <location evidence="1">Golgi apparatus membrane</location>
        <topology evidence="1">Peripheral membrane protein</topology>
    </subcellularLocation>
</comment>
<evidence type="ECO:0000256" key="1">
    <source>
        <dbReference type="ARBA" id="ARBA00004395"/>
    </source>
</evidence>
<dbReference type="GO" id="GO:0017119">
    <property type="term" value="C:Golgi transport complex"/>
    <property type="evidence" value="ECO:0007669"/>
    <property type="project" value="InterPro"/>
</dbReference>
<feature type="region of interest" description="Disordered" evidence="9">
    <location>
        <begin position="416"/>
        <end position="453"/>
    </location>
</feature>
<evidence type="ECO:0000256" key="4">
    <source>
        <dbReference type="ARBA" id="ARBA00022448"/>
    </source>
</evidence>
<evidence type="ECO:0000256" key="8">
    <source>
        <dbReference type="ARBA" id="ARBA00031345"/>
    </source>
</evidence>
<dbReference type="GO" id="GO:0006890">
    <property type="term" value="P:retrograde vesicle-mediated transport, Golgi to endoplasmic reticulum"/>
    <property type="evidence" value="ECO:0007669"/>
    <property type="project" value="TreeGrafter"/>
</dbReference>
<reference evidence="10" key="1">
    <citation type="submission" date="2020-11" db="EMBL/GenBank/DDBJ databases">
        <authorList>
            <person name="Tran Van P."/>
        </authorList>
    </citation>
    <scope>NUCLEOTIDE SEQUENCE</scope>
</reference>
<dbReference type="InterPro" id="IPR019335">
    <property type="entry name" value="COG7"/>
</dbReference>
<proteinExistence type="inferred from homology"/>
<keyword evidence="5" id="KW-0653">Protein transport</keyword>
<evidence type="ECO:0000256" key="6">
    <source>
        <dbReference type="ARBA" id="ARBA00023034"/>
    </source>
</evidence>
<organism evidence="10">
    <name type="scientific">Timema douglasi</name>
    <name type="common">Walking stick</name>
    <dbReference type="NCBI Taxonomy" id="61478"/>
    <lineage>
        <taxon>Eukaryota</taxon>
        <taxon>Metazoa</taxon>
        <taxon>Ecdysozoa</taxon>
        <taxon>Arthropoda</taxon>
        <taxon>Hexapoda</taxon>
        <taxon>Insecta</taxon>
        <taxon>Pterygota</taxon>
        <taxon>Neoptera</taxon>
        <taxon>Polyneoptera</taxon>
        <taxon>Phasmatodea</taxon>
        <taxon>Timematodea</taxon>
        <taxon>Timematoidea</taxon>
        <taxon>Timematidae</taxon>
        <taxon>Timema</taxon>
    </lineage>
</organism>
<keyword evidence="4" id="KW-0813">Transport</keyword>
<feature type="region of interest" description="Disordered" evidence="9">
    <location>
        <begin position="276"/>
        <end position="306"/>
    </location>
</feature>
<evidence type="ECO:0000313" key="10">
    <source>
        <dbReference type="EMBL" id="CAD7198705.1"/>
    </source>
</evidence>
<gene>
    <name evidence="10" type="ORF">TDIB3V08_LOCUS4983</name>
</gene>
<keyword evidence="6" id="KW-0333">Golgi apparatus</keyword>
<dbReference type="GO" id="GO:0007030">
    <property type="term" value="P:Golgi organization"/>
    <property type="evidence" value="ECO:0007669"/>
    <property type="project" value="TreeGrafter"/>
</dbReference>
<evidence type="ECO:0000256" key="9">
    <source>
        <dbReference type="SAM" id="MobiDB-lite"/>
    </source>
</evidence>
<sequence>MDIAAFSDDNFEAKAWINKTFKSAEAQENKDAFVSSLVMKLQLYVQQVNSALEDTSQQVLQSLPRVMRDTELLHQEALLLREKMQLVKVEIAKVEQDTGQSMATLERIDNIKTELQAAKQALHEADNWIILAADLEEVFESGDIESISAKLVSMQQSLLILANVPDYEDRKLQLEGLKNRLEAMASPLLVQAFTSGSIAADDNTGCLSVVLTKSLFQNGESQHKGTRLPQTCFSTACDRETRNEFTPDLLQCVFDPWTSGKKEQLLSSVRNRLTAATSSDDDGQVNLADQPRSGRPATTSTPPNDQAAASLETKFVGGLRSGRLEQATSSTVRLIAHCAGMSRTKCKKQSRVFVRIFTSIDRLAQLLKYFHKCQKGGLIQQWRSILEADQDESVTDWLRKFYDALLSNWHEQTSSSIGVQSDRQPSDRHERTNLLKDQLLDTQKRQGPSDRHELDHLIDKLPYKRTNPPPPLSLDSSFHPILFSQPSSPSLTISTDRSSTLLPDFYLLLPLALICTTSSPHPVLLPPLSHMTFCIHPEQEVKWCGQVFSSVSSVGTLLELYADVLASLDPSVNMCVDASLKQQADQLSFLMDLKQITKHFATNLHAAIEATTQGKSWETLSALECNKEDLMDTVQGLGQSIPRAMLILNKANKRCLQFTEGCGYVGLLKAIKVFLSSYLDQYCLALRQLDKQKKVQEDWSMFQMCLTLLQNVGELLNQLKQLDRDLSMSVIDVSRKMEGQKDRNPFTCYNNLLLNSSGQKEFNSLVSSIQEEFIALPLKKLCSDVHHTTFQVIFAPISSQLDLVQSAPAWSATSKQAVTVTPDLPDFSYVPQEYITQIGQYLMTLPQHLEPFLLQDNPSLTLALQVADAEYGSLSRDTEGGLADVLLGIIARGTCQTYCETIMGICELTPTAGKQLATDIDYLGNVLEDLGLSLSEHLQQVTTLLRLSSEEYQIKSSGCSPRLVAAVRQMRNITSS</sequence>
<keyword evidence="7" id="KW-0472">Membrane</keyword>
<accession>A0A7R8VKL5</accession>
<comment type="similarity">
    <text evidence="2">Belongs to the COG7 family.</text>
</comment>
<evidence type="ECO:0000256" key="7">
    <source>
        <dbReference type="ARBA" id="ARBA00023136"/>
    </source>
</evidence>
<evidence type="ECO:0000256" key="2">
    <source>
        <dbReference type="ARBA" id="ARBA00005831"/>
    </source>
</evidence>
<dbReference type="EMBL" id="OA566326">
    <property type="protein sequence ID" value="CAD7198705.1"/>
    <property type="molecule type" value="Genomic_DNA"/>
</dbReference>
<evidence type="ECO:0000256" key="5">
    <source>
        <dbReference type="ARBA" id="ARBA00022927"/>
    </source>
</evidence>
<dbReference type="GO" id="GO:0006886">
    <property type="term" value="P:intracellular protein transport"/>
    <property type="evidence" value="ECO:0007669"/>
    <property type="project" value="InterPro"/>
</dbReference>
<protein>
    <recommendedName>
        <fullName evidence="3">Conserved oligomeric Golgi complex subunit 7</fullName>
    </recommendedName>
    <alternativeName>
        <fullName evidence="8">Component of oligomeric Golgi complex 7</fullName>
    </alternativeName>
</protein>
<dbReference type="AlphaFoldDB" id="A0A7R8VKL5"/>
<dbReference type="PANTHER" id="PTHR21443:SF0">
    <property type="entry name" value="CONSERVED OLIGOMERIC GOLGI COMPLEX SUBUNIT 7"/>
    <property type="match status" value="1"/>
</dbReference>
<name>A0A7R8VKL5_TIMDO</name>